<dbReference type="AlphaFoldDB" id="A0A167YC02"/>
<keyword evidence="4 6" id="KW-0408">Iron</keyword>
<keyword evidence="7" id="KW-0560">Oxidoreductase</keyword>
<evidence type="ECO:0000256" key="5">
    <source>
        <dbReference type="ARBA" id="ARBA00023033"/>
    </source>
</evidence>
<feature type="binding site" description="axial binding residue" evidence="6">
    <location>
        <position position="323"/>
    </location>
    <ligand>
        <name>heme</name>
        <dbReference type="ChEBI" id="CHEBI:30413"/>
    </ligand>
    <ligandPart>
        <name>Fe</name>
        <dbReference type="ChEBI" id="CHEBI:18248"/>
    </ligandPart>
</feature>
<evidence type="ECO:0000256" key="2">
    <source>
        <dbReference type="ARBA" id="ARBA00010617"/>
    </source>
</evidence>
<evidence type="ECO:0000256" key="6">
    <source>
        <dbReference type="PIRSR" id="PIRSR602403-1"/>
    </source>
</evidence>
<dbReference type="PANTHER" id="PTHR47582">
    <property type="entry name" value="P450, PUTATIVE (EUROFUNG)-RELATED"/>
    <property type="match status" value="1"/>
</dbReference>
<name>A0A167YC02_9HYPO</name>
<keyword evidence="5 7" id="KW-0503">Monooxygenase</keyword>
<comment type="cofactor">
    <cofactor evidence="1 6">
        <name>heme</name>
        <dbReference type="ChEBI" id="CHEBI:30413"/>
    </cofactor>
</comment>
<dbReference type="STRING" id="1081109.A0A167YC02"/>
<evidence type="ECO:0000256" key="3">
    <source>
        <dbReference type="ARBA" id="ARBA00022723"/>
    </source>
</evidence>
<dbReference type="PROSITE" id="PS00086">
    <property type="entry name" value="CYTOCHROME_P450"/>
    <property type="match status" value="1"/>
</dbReference>
<sequence>MGVSQPTIDIMGKEVAPGEGDGYFQRLNKALQSSLSPGPLLDAMSSKTVVNLELCLMKLAADDAAPVNMYDWVRTNLVLATSQTVFGPGNPFQDPTVLTAWKKFEDVGMPLLILGLLPNWMMREGLDARETLVSAFDRYLAEGKDETASVFMQRRIQFFRKERFPKSDITKLVAADNIAFNSNLVPAAFWLLYHIYSDPGLLRDCRAEVSAAVQSESNGKQTVLFHRVKSACPVLQAIFREVFRVHGFGLGPRRAMEDHMLDKQYLIKKGSLVFIPYRVQHYDVDNWGEDASEFSHRRFLPGSEYKRHNPWALRGFGNGTHLCPGRHFATAEVLLLTGMMILRFDAEPAKGFWPKFPVKKSSQVTTIDQPDYDWGVKFRPRVGVSQEGWAADFSLPDKVAEEASGA</sequence>
<dbReference type="InterPro" id="IPR002403">
    <property type="entry name" value="Cyt_P450_E_grp-IV"/>
</dbReference>
<keyword evidence="3 6" id="KW-0479">Metal-binding</keyword>
<proteinExistence type="inferred from homology"/>
<protein>
    <submittedName>
        <fullName evidence="8">Cytochrome P450</fullName>
    </submittedName>
</protein>
<dbReference type="GO" id="GO:0005506">
    <property type="term" value="F:iron ion binding"/>
    <property type="evidence" value="ECO:0007669"/>
    <property type="project" value="InterPro"/>
</dbReference>
<gene>
    <name evidence="8" type="ORF">AAL_06870</name>
</gene>
<comment type="similarity">
    <text evidence="2 7">Belongs to the cytochrome P450 family.</text>
</comment>
<evidence type="ECO:0000256" key="4">
    <source>
        <dbReference type="ARBA" id="ARBA00023004"/>
    </source>
</evidence>
<dbReference type="Pfam" id="PF00067">
    <property type="entry name" value="p450"/>
    <property type="match status" value="1"/>
</dbReference>
<dbReference type="CDD" id="cd11040">
    <property type="entry name" value="CYP7_CYP8-like"/>
    <property type="match status" value="1"/>
</dbReference>
<evidence type="ECO:0000313" key="9">
    <source>
        <dbReference type="Proteomes" id="UP000078544"/>
    </source>
</evidence>
<keyword evidence="9" id="KW-1185">Reference proteome</keyword>
<dbReference type="SUPFAM" id="SSF48264">
    <property type="entry name" value="Cytochrome P450"/>
    <property type="match status" value="1"/>
</dbReference>
<dbReference type="InterPro" id="IPR053007">
    <property type="entry name" value="CYP450_monoxygenase_sec-met"/>
</dbReference>
<dbReference type="PANTHER" id="PTHR47582:SF1">
    <property type="entry name" value="P450, PUTATIVE (EUROFUNG)-RELATED"/>
    <property type="match status" value="1"/>
</dbReference>
<dbReference type="Gene3D" id="1.10.630.10">
    <property type="entry name" value="Cytochrome P450"/>
    <property type="match status" value="1"/>
</dbReference>
<dbReference type="PRINTS" id="PR00465">
    <property type="entry name" value="EP450IV"/>
</dbReference>
<accession>A0A167YC02</accession>
<comment type="caution">
    <text evidence="8">The sequence shown here is derived from an EMBL/GenBank/DDBJ whole genome shotgun (WGS) entry which is preliminary data.</text>
</comment>
<dbReference type="GO" id="GO:0016705">
    <property type="term" value="F:oxidoreductase activity, acting on paired donors, with incorporation or reduction of molecular oxygen"/>
    <property type="evidence" value="ECO:0007669"/>
    <property type="project" value="InterPro"/>
</dbReference>
<keyword evidence="6 7" id="KW-0349">Heme</keyword>
<evidence type="ECO:0000256" key="1">
    <source>
        <dbReference type="ARBA" id="ARBA00001971"/>
    </source>
</evidence>
<organism evidence="8 9">
    <name type="scientific">Moelleriella libera RCEF 2490</name>
    <dbReference type="NCBI Taxonomy" id="1081109"/>
    <lineage>
        <taxon>Eukaryota</taxon>
        <taxon>Fungi</taxon>
        <taxon>Dikarya</taxon>
        <taxon>Ascomycota</taxon>
        <taxon>Pezizomycotina</taxon>
        <taxon>Sordariomycetes</taxon>
        <taxon>Hypocreomycetidae</taxon>
        <taxon>Hypocreales</taxon>
        <taxon>Clavicipitaceae</taxon>
        <taxon>Moelleriella</taxon>
    </lineage>
</organism>
<dbReference type="EMBL" id="AZGY01000019">
    <property type="protein sequence ID" value="KZZ91129.1"/>
    <property type="molecule type" value="Genomic_DNA"/>
</dbReference>
<dbReference type="GO" id="GO:0004497">
    <property type="term" value="F:monooxygenase activity"/>
    <property type="evidence" value="ECO:0007669"/>
    <property type="project" value="UniProtKB-KW"/>
</dbReference>
<dbReference type="GO" id="GO:0020037">
    <property type="term" value="F:heme binding"/>
    <property type="evidence" value="ECO:0007669"/>
    <property type="project" value="InterPro"/>
</dbReference>
<reference evidence="8 9" key="1">
    <citation type="journal article" date="2016" name="Genome Biol. Evol.">
        <title>Divergent and convergent evolution of fungal pathogenicity.</title>
        <authorList>
            <person name="Shang Y."/>
            <person name="Xiao G."/>
            <person name="Zheng P."/>
            <person name="Cen K."/>
            <person name="Zhan S."/>
            <person name="Wang C."/>
        </authorList>
    </citation>
    <scope>NUCLEOTIDE SEQUENCE [LARGE SCALE GENOMIC DNA]</scope>
    <source>
        <strain evidence="8 9">RCEF 2490</strain>
    </source>
</reference>
<dbReference type="OrthoDB" id="1470350at2759"/>
<evidence type="ECO:0000313" key="8">
    <source>
        <dbReference type="EMBL" id="KZZ91129.1"/>
    </source>
</evidence>
<dbReference type="InterPro" id="IPR036396">
    <property type="entry name" value="Cyt_P450_sf"/>
</dbReference>
<dbReference type="InterPro" id="IPR017972">
    <property type="entry name" value="Cyt_P450_CS"/>
</dbReference>
<dbReference type="InterPro" id="IPR001128">
    <property type="entry name" value="Cyt_P450"/>
</dbReference>
<dbReference type="Proteomes" id="UP000078544">
    <property type="component" value="Unassembled WGS sequence"/>
</dbReference>
<evidence type="ECO:0000256" key="7">
    <source>
        <dbReference type="RuleBase" id="RU000461"/>
    </source>
</evidence>